<keyword evidence="3" id="KW-1185">Reference proteome</keyword>
<dbReference type="AlphaFoldDB" id="A0A8H3TY63"/>
<gene>
    <name evidence="2" type="ORF">NliqN6_4741</name>
</gene>
<dbReference type="EMBL" id="BLZA01000030">
    <property type="protein sequence ID" value="GHJ88339.1"/>
    <property type="molecule type" value="Genomic_DNA"/>
</dbReference>
<evidence type="ECO:0000313" key="2">
    <source>
        <dbReference type="EMBL" id="GHJ88339.1"/>
    </source>
</evidence>
<dbReference type="Proteomes" id="UP000620104">
    <property type="component" value="Unassembled WGS sequence"/>
</dbReference>
<proteinExistence type="predicted"/>
<comment type="caution">
    <text evidence="2">The sequence shown here is derived from an EMBL/GenBank/DDBJ whole genome shotgun (WGS) entry which is preliminary data.</text>
</comment>
<evidence type="ECO:0000256" key="1">
    <source>
        <dbReference type="SAM" id="MobiDB-lite"/>
    </source>
</evidence>
<accession>A0A8H3TY63</accession>
<evidence type="ECO:0000313" key="3">
    <source>
        <dbReference type="Proteomes" id="UP000620104"/>
    </source>
</evidence>
<reference evidence="2" key="1">
    <citation type="submission" date="2020-07" db="EMBL/GenBank/DDBJ databases">
        <title>Draft Genome Sequence of a Deep-Sea Yeast, Naganishia (Cryptococcus) liquefaciens strain N6.</title>
        <authorList>
            <person name="Han Y.W."/>
            <person name="Kajitani R."/>
            <person name="Morimoto H."/>
            <person name="Parhat M."/>
            <person name="Tsubouchi H."/>
            <person name="Bakenova O."/>
            <person name="Ogata M."/>
            <person name="Argunhan B."/>
            <person name="Aoki R."/>
            <person name="Kajiwara S."/>
            <person name="Itoh T."/>
            <person name="Iwasaki H."/>
        </authorList>
    </citation>
    <scope>NUCLEOTIDE SEQUENCE</scope>
    <source>
        <strain evidence="2">N6</strain>
    </source>
</reference>
<name>A0A8H3TY63_9TREE</name>
<protein>
    <submittedName>
        <fullName evidence="2">Uncharacterized protein</fullName>
    </submittedName>
</protein>
<feature type="compositionally biased region" description="Polar residues" evidence="1">
    <location>
        <begin position="27"/>
        <end position="46"/>
    </location>
</feature>
<organism evidence="2 3">
    <name type="scientific">Naganishia liquefaciens</name>
    <dbReference type="NCBI Taxonomy" id="104408"/>
    <lineage>
        <taxon>Eukaryota</taxon>
        <taxon>Fungi</taxon>
        <taxon>Dikarya</taxon>
        <taxon>Basidiomycota</taxon>
        <taxon>Agaricomycotina</taxon>
        <taxon>Tremellomycetes</taxon>
        <taxon>Filobasidiales</taxon>
        <taxon>Filobasidiaceae</taxon>
        <taxon>Naganishia</taxon>
    </lineage>
</organism>
<feature type="region of interest" description="Disordered" evidence="1">
    <location>
        <begin position="27"/>
        <end position="51"/>
    </location>
</feature>
<sequence length="273" mass="29089">MGFSLQIVWHQQAAAAALPASGSGSSFTNFPVNQQTQHPRTSSRSPAKSEKCASRIIAENTSGTLYSTRTRYFSAATGDIFTAAEHISMASCHRIHATSSQKTKSLPFMPSPVAEGAHAGGDHCAIPAHQTGTDHMQRGGIIRRKLSKVKSLTEIPFPPYDRRGHTYPMSKGNGVDDASGGVGAGDPVVVAFSDAAQSRGKRKSGLSSFIRRKFSFDSLASSVVPEEQKPLISRAASPVISAPFLSESRWSLRESAVIVNSADRSRINGSPYG</sequence>